<dbReference type="InterPro" id="IPR000600">
    <property type="entry name" value="ROK"/>
</dbReference>
<keyword evidence="2" id="KW-0808">Transferase</keyword>
<protein>
    <submittedName>
        <fullName evidence="2">Glucokinase</fullName>
    </submittedName>
</protein>
<reference evidence="2 3" key="1">
    <citation type="submission" date="2018-05" db="EMBL/GenBank/DDBJ databases">
        <title>Marinifilum breve JC075T sp. nov., a marine bacterium isolated from Yongle Blue Hole in the South China Sea.</title>
        <authorList>
            <person name="Fu T."/>
        </authorList>
    </citation>
    <scope>NUCLEOTIDE SEQUENCE [LARGE SCALE GENOMIC DNA]</scope>
    <source>
        <strain evidence="2 3">JC075</strain>
    </source>
</reference>
<organism evidence="2 3">
    <name type="scientific">Marinifilum breve</name>
    <dbReference type="NCBI Taxonomy" id="2184082"/>
    <lineage>
        <taxon>Bacteria</taxon>
        <taxon>Pseudomonadati</taxon>
        <taxon>Bacteroidota</taxon>
        <taxon>Bacteroidia</taxon>
        <taxon>Marinilabiliales</taxon>
        <taxon>Marinifilaceae</taxon>
    </lineage>
</organism>
<dbReference type="PANTHER" id="PTHR18964">
    <property type="entry name" value="ROK (REPRESSOR, ORF, KINASE) FAMILY"/>
    <property type="match status" value="1"/>
</dbReference>
<dbReference type="AlphaFoldDB" id="A0A2V3ZTE5"/>
<dbReference type="Proteomes" id="UP000248079">
    <property type="component" value="Unassembled WGS sequence"/>
</dbReference>
<dbReference type="PROSITE" id="PS01125">
    <property type="entry name" value="ROK"/>
    <property type="match status" value="1"/>
</dbReference>
<comment type="caution">
    <text evidence="2">The sequence shown here is derived from an EMBL/GenBank/DDBJ whole genome shotgun (WGS) entry which is preliminary data.</text>
</comment>
<gene>
    <name evidence="2" type="ORF">DF185_18320</name>
</gene>
<sequence length="316" mass="33670">MKELAVGIDIGGTHTVFGLVDKLGNCLAQNRMYTKDFDTFSDFISTLSAKIKALEIPNQANYKVIGIGVGAPNADYINQTIENASNLSWEGILPLGDLLRKKFGLPVKVTNDANASAMAEMIYGGAIGMKNFMVLTLGTGLGSGIVVNNEIVYGHSGFAGEFGHIIARPDGRQCGCGRFGCLETYASATGIKRTVSKLLAKYSFKSELRGIPFDRMSAKKLADAAYHGDEIALESFEYTGKILGIALANVVAINNPEAIFLAGGLSKAGDLLLKPTQYHMEENLLSVYKGKTVLKVTSVNGNSGILGSAAMIWNLV</sequence>
<dbReference type="OrthoDB" id="9810372at2"/>
<dbReference type="Gene3D" id="3.30.420.40">
    <property type="match status" value="2"/>
</dbReference>
<dbReference type="PANTHER" id="PTHR18964:SF149">
    <property type="entry name" value="BIFUNCTIONAL UDP-N-ACETYLGLUCOSAMINE 2-EPIMERASE_N-ACETYLMANNOSAMINE KINASE"/>
    <property type="match status" value="1"/>
</dbReference>
<dbReference type="InterPro" id="IPR049874">
    <property type="entry name" value="ROK_cs"/>
</dbReference>
<dbReference type="SUPFAM" id="SSF53067">
    <property type="entry name" value="Actin-like ATPase domain"/>
    <property type="match status" value="1"/>
</dbReference>
<proteinExistence type="inferred from homology"/>
<name>A0A2V3ZTE5_9BACT</name>
<accession>A0A2V3ZTE5</accession>
<keyword evidence="3" id="KW-1185">Reference proteome</keyword>
<dbReference type="Pfam" id="PF00480">
    <property type="entry name" value="ROK"/>
    <property type="match status" value="1"/>
</dbReference>
<comment type="similarity">
    <text evidence="1">Belongs to the ROK (NagC/XylR) family.</text>
</comment>
<dbReference type="RefSeq" id="WP_110362338.1">
    <property type="nucleotide sequence ID" value="NZ_QFLI01000010.1"/>
</dbReference>
<evidence type="ECO:0000256" key="1">
    <source>
        <dbReference type="ARBA" id="ARBA00006479"/>
    </source>
</evidence>
<dbReference type="EMBL" id="QFLI01000010">
    <property type="protein sequence ID" value="PXX96982.1"/>
    <property type="molecule type" value="Genomic_DNA"/>
</dbReference>
<dbReference type="GO" id="GO:0016301">
    <property type="term" value="F:kinase activity"/>
    <property type="evidence" value="ECO:0007669"/>
    <property type="project" value="UniProtKB-KW"/>
</dbReference>
<evidence type="ECO:0000313" key="3">
    <source>
        <dbReference type="Proteomes" id="UP000248079"/>
    </source>
</evidence>
<dbReference type="InterPro" id="IPR043129">
    <property type="entry name" value="ATPase_NBD"/>
</dbReference>
<keyword evidence="2" id="KW-0418">Kinase</keyword>
<evidence type="ECO:0000313" key="2">
    <source>
        <dbReference type="EMBL" id="PXX96982.1"/>
    </source>
</evidence>